<keyword evidence="2" id="KW-0808">Transferase</keyword>
<dbReference type="Pfam" id="PF13649">
    <property type="entry name" value="Methyltransf_25"/>
    <property type="match status" value="1"/>
</dbReference>
<protein>
    <submittedName>
        <fullName evidence="2">Class I SAM-dependent methyltransferase</fullName>
    </submittedName>
</protein>
<dbReference type="GO" id="GO:0032259">
    <property type="term" value="P:methylation"/>
    <property type="evidence" value="ECO:0007669"/>
    <property type="project" value="UniProtKB-KW"/>
</dbReference>
<dbReference type="InterPro" id="IPR041698">
    <property type="entry name" value="Methyltransf_25"/>
</dbReference>
<dbReference type="RefSeq" id="WP_191039968.1">
    <property type="nucleotide sequence ID" value="NZ_JACXAA010000005.1"/>
</dbReference>
<dbReference type="GO" id="GO:0008168">
    <property type="term" value="F:methyltransferase activity"/>
    <property type="evidence" value="ECO:0007669"/>
    <property type="project" value="UniProtKB-KW"/>
</dbReference>
<reference evidence="2" key="1">
    <citation type="submission" date="2020-09" db="EMBL/GenBank/DDBJ databases">
        <authorList>
            <person name="Kim M.K."/>
        </authorList>
    </citation>
    <scope>NUCLEOTIDE SEQUENCE</scope>
    <source>
        <strain evidence="2">BT704</strain>
    </source>
</reference>
<keyword evidence="2" id="KW-0489">Methyltransferase</keyword>
<dbReference type="Proteomes" id="UP000653797">
    <property type="component" value="Unassembled WGS sequence"/>
</dbReference>
<keyword evidence="3" id="KW-1185">Reference proteome</keyword>
<feature type="domain" description="Methyltransferase" evidence="1">
    <location>
        <begin position="47"/>
        <end position="145"/>
    </location>
</feature>
<gene>
    <name evidence="2" type="ORF">IC230_15605</name>
</gene>
<dbReference type="SUPFAM" id="SSF53335">
    <property type="entry name" value="S-adenosyl-L-methionine-dependent methyltransferases"/>
    <property type="match status" value="1"/>
</dbReference>
<accession>A0A927B327</accession>
<dbReference type="InterPro" id="IPR029063">
    <property type="entry name" value="SAM-dependent_MTases_sf"/>
</dbReference>
<organism evidence="2 3">
    <name type="scientific">Spirosoma validum</name>
    <dbReference type="NCBI Taxonomy" id="2771355"/>
    <lineage>
        <taxon>Bacteria</taxon>
        <taxon>Pseudomonadati</taxon>
        <taxon>Bacteroidota</taxon>
        <taxon>Cytophagia</taxon>
        <taxon>Cytophagales</taxon>
        <taxon>Cytophagaceae</taxon>
        <taxon>Spirosoma</taxon>
    </lineage>
</organism>
<evidence type="ECO:0000313" key="2">
    <source>
        <dbReference type="EMBL" id="MBD2754332.1"/>
    </source>
</evidence>
<name>A0A927B327_9BACT</name>
<proteinExistence type="predicted"/>
<dbReference type="CDD" id="cd02440">
    <property type="entry name" value="AdoMet_MTases"/>
    <property type="match status" value="1"/>
</dbReference>
<dbReference type="Gene3D" id="3.40.50.150">
    <property type="entry name" value="Vaccinia Virus protein VP39"/>
    <property type="match status" value="1"/>
</dbReference>
<comment type="caution">
    <text evidence="2">The sequence shown here is derived from an EMBL/GenBank/DDBJ whole genome shotgun (WGS) entry which is preliminary data.</text>
</comment>
<dbReference type="AlphaFoldDB" id="A0A927B327"/>
<sequence length="225" mass="25656">MKDNVNVGGNFNGIAPLYDTLAFVVFGRRLQQAQVVWLNQIPANAVVLIVGGGTGWLLEQVLERRKPKRVVYLEASAKMVARASRRMIRRAVLGSVDFRVGDETDLKPEEHFDAILTPFVLDLFTEQTLRSHFIPQLHNALKPNGLWLVTDFVQPHIWWQKALLWTMIRFFGITAGIEAQQLANWQQSLAEAGLVRQKQQQQVGGMVSTEVWELEQISNRQRKID</sequence>
<evidence type="ECO:0000313" key="3">
    <source>
        <dbReference type="Proteomes" id="UP000653797"/>
    </source>
</evidence>
<evidence type="ECO:0000259" key="1">
    <source>
        <dbReference type="Pfam" id="PF13649"/>
    </source>
</evidence>
<dbReference type="EMBL" id="JACXAA010000005">
    <property type="protein sequence ID" value="MBD2754332.1"/>
    <property type="molecule type" value="Genomic_DNA"/>
</dbReference>